<dbReference type="PANTHER" id="PTHR43547:SF2">
    <property type="entry name" value="HYBRID SIGNAL TRANSDUCTION HISTIDINE KINASE C"/>
    <property type="match status" value="1"/>
</dbReference>
<dbReference type="EMBL" id="CP154858">
    <property type="protein sequence ID" value="XDT71317.1"/>
    <property type="molecule type" value="Genomic_DNA"/>
</dbReference>
<evidence type="ECO:0000259" key="2">
    <source>
        <dbReference type="PROSITE" id="PS50109"/>
    </source>
</evidence>
<keyword evidence="3" id="KW-0808">Transferase</keyword>
<dbReference type="InterPro" id="IPR005467">
    <property type="entry name" value="His_kinase_dom"/>
</dbReference>
<evidence type="ECO:0000313" key="3">
    <source>
        <dbReference type="EMBL" id="XDT71317.1"/>
    </source>
</evidence>
<protein>
    <submittedName>
        <fullName evidence="3">Sensor histidine kinase</fullName>
    </submittedName>
</protein>
<name>A0AB39USV8_9GAMM</name>
<dbReference type="GO" id="GO:0000155">
    <property type="term" value="F:phosphorelay sensor kinase activity"/>
    <property type="evidence" value="ECO:0007669"/>
    <property type="project" value="TreeGrafter"/>
</dbReference>
<dbReference type="Gene3D" id="3.30.565.10">
    <property type="entry name" value="Histidine kinase-like ATPase, C-terminal domain"/>
    <property type="match status" value="1"/>
</dbReference>
<dbReference type="CDD" id="cd00075">
    <property type="entry name" value="HATPase"/>
    <property type="match status" value="1"/>
</dbReference>
<dbReference type="SUPFAM" id="SSF55874">
    <property type="entry name" value="ATPase domain of HSP90 chaperone/DNA topoisomerase II/histidine kinase"/>
    <property type="match status" value="1"/>
</dbReference>
<evidence type="ECO:0000256" key="1">
    <source>
        <dbReference type="ARBA" id="ARBA00022553"/>
    </source>
</evidence>
<gene>
    <name evidence="3" type="ORF">AAIA72_10925</name>
</gene>
<feature type="domain" description="Histidine kinase" evidence="2">
    <location>
        <begin position="1"/>
        <end position="167"/>
    </location>
</feature>
<dbReference type="PANTHER" id="PTHR43547">
    <property type="entry name" value="TWO-COMPONENT HISTIDINE KINASE"/>
    <property type="match status" value="1"/>
</dbReference>
<dbReference type="InterPro" id="IPR003594">
    <property type="entry name" value="HATPase_dom"/>
</dbReference>
<dbReference type="SMART" id="SM00387">
    <property type="entry name" value="HATPase_c"/>
    <property type="match status" value="1"/>
</dbReference>
<dbReference type="AlphaFoldDB" id="A0AB39USV8"/>
<dbReference type="InterPro" id="IPR036890">
    <property type="entry name" value="HATPase_C_sf"/>
</dbReference>
<dbReference type="PROSITE" id="PS50109">
    <property type="entry name" value="HIS_KIN"/>
    <property type="match status" value="1"/>
</dbReference>
<dbReference type="Pfam" id="PF02518">
    <property type="entry name" value="HATPase_c"/>
    <property type="match status" value="1"/>
</dbReference>
<organism evidence="3">
    <name type="scientific">Thermohahella caldifontis</name>
    <dbReference type="NCBI Taxonomy" id="3142973"/>
    <lineage>
        <taxon>Bacteria</taxon>
        <taxon>Pseudomonadati</taxon>
        <taxon>Pseudomonadota</taxon>
        <taxon>Gammaproteobacteria</taxon>
        <taxon>Oceanospirillales</taxon>
        <taxon>Hahellaceae</taxon>
        <taxon>Thermohahella</taxon>
    </lineage>
</organism>
<proteinExistence type="predicted"/>
<keyword evidence="1" id="KW-0597">Phosphoprotein</keyword>
<keyword evidence="3" id="KW-0418">Kinase</keyword>
<sequence>MLFISKARALAFGQPEPLDAVALIRDQLERMQPLLERRRMQPDVCLPESLPEVRGYRLLLDRALANLISNAIRHAEPGSPLIIEAAEKQGVVRLSFRNRGDVSEAFEEHAFDRFWSGSSARTRTEDAAHSGLGLAIVKAAVEACQGRVVAQAHDGWVRFDLYLTACPKNNSSKDETGTA</sequence>
<dbReference type="RefSeq" id="WP_369600352.1">
    <property type="nucleotide sequence ID" value="NZ_CP154858.1"/>
</dbReference>
<reference evidence="3" key="1">
    <citation type="submission" date="2024-05" db="EMBL/GenBank/DDBJ databases">
        <title>Genome sequencing of novel strain.</title>
        <authorList>
            <person name="Ganbat D."/>
            <person name="Ganbat S."/>
            <person name="Lee S.-J."/>
        </authorList>
    </citation>
    <scope>NUCLEOTIDE SEQUENCE</scope>
    <source>
        <strain evidence="3">SMD15-11</strain>
    </source>
</reference>
<dbReference type="KEGG" id="tcd:AAIA72_10925"/>
<accession>A0AB39USV8</accession>